<dbReference type="SUPFAM" id="SSF52980">
    <property type="entry name" value="Restriction endonuclease-like"/>
    <property type="match status" value="1"/>
</dbReference>
<keyword evidence="5 6" id="KW-0234">DNA repair</keyword>
<comment type="similarity">
    <text evidence="6">Belongs to the vsr family.</text>
</comment>
<dbReference type="PIRSF" id="PIRSF018267">
    <property type="entry name" value="VSR_endonuc"/>
    <property type="match status" value="1"/>
</dbReference>
<evidence type="ECO:0000256" key="4">
    <source>
        <dbReference type="ARBA" id="ARBA00022801"/>
    </source>
</evidence>
<name>A0A2A6M0V0_RHIFR</name>
<keyword evidence="3 6" id="KW-0227">DNA damage</keyword>
<dbReference type="GO" id="GO:0006298">
    <property type="term" value="P:mismatch repair"/>
    <property type="evidence" value="ECO:0007669"/>
    <property type="project" value="UniProtKB-UniRule"/>
</dbReference>
<evidence type="ECO:0000313" key="8">
    <source>
        <dbReference type="Proteomes" id="UP000220353"/>
    </source>
</evidence>
<proteinExistence type="inferred from homology"/>
<protein>
    <recommendedName>
        <fullName evidence="6">Very short patch repair endonuclease</fullName>
        <ecNumber evidence="6">3.1.-.-</ecNumber>
    </recommendedName>
</protein>
<evidence type="ECO:0000313" key="7">
    <source>
        <dbReference type="EMBL" id="PDT48170.1"/>
    </source>
</evidence>
<dbReference type="GO" id="GO:0004519">
    <property type="term" value="F:endonuclease activity"/>
    <property type="evidence" value="ECO:0007669"/>
    <property type="project" value="UniProtKB-KW"/>
</dbReference>
<dbReference type="Proteomes" id="UP000220353">
    <property type="component" value="Unassembled WGS sequence"/>
</dbReference>
<dbReference type="AlphaFoldDB" id="A0A2A6M0V0"/>
<gene>
    <name evidence="7" type="ORF">CO661_09885</name>
</gene>
<dbReference type="Pfam" id="PF03852">
    <property type="entry name" value="Vsr"/>
    <property type="match status" value="1"/>
</dbReference>
<dbReference type="CDD" id="cd00221">
    <property type="entry name" value="Vsr"/>
    <property type="match status" value="1"/>
</dbReference>
<evidence type="ECO:0000256" key="6">
    <source>
        <dbReference type="PIRNR" id="PIRNR018267"/>
    </source>
</evidence>
<organism evidence="7 8">
    <name type="scientific">Rhizobium fredii</name>
    <name type="common">Sinorhizobium fredii</name>
    <dbReference type="NCBI Taxonomy" id="380"/>
    <lineage>
        <taxon>Bacteria</taxon>
        <taxon>Pseudomonadati</taxon>
        <taxon>Pseudomonadota</taxon>
        <taxon>Alphaproteobacteria</taxon>
        <taxon>Hyphomicrobiales</taxon>
        <taxon>Rhizobiaceae</taxon>
        <taxon>Sinorhizobium/Ensifer group</taxon>
        <taxon>Sinorhizobium</taxon>
    </lineage>
</organism>
<keyword evidence="1 6" id="KW-0540">Nuclease</keyword>
<evidence type="ECO:0000256" key="5">
    <source>
        <dbReference type="ARBA" id="ARBA00023204"/>
    </source>
</evidence>
<dbReference type="Gene3D" id="3.40.960.10">
    <property type="entry name" value="VSR Endonuclease"/>
    <property type="match status" value="1"/>
</dbReference>
<dbReference type="EC" id="3.1.-.-" evidence="6"/>
<evidence type="ECO:0000256" key="2">
    <source>
        <dbReference type="ARBA" id="ARBA00022759"/>
    </source>
</evidence>
<accession>A0A2A6M0V0</accession>
<comment type="function">
    <text evidence="6">May nick specific sequences that contain T:G mispairs resulting from m5C-deamination.</text>
</comment>
<keyword evidence="2 6" id="KW-0255">Endonuclease</keyword>
<dbReference type="RefSeq" id="WP_097586802.1">
    <property type="nucleotide sequence ID" value="NZ_NWTC01000006.1"/>
</dbReference>
<comment type="caution">
    <text evidence="7">The sequence shown here is derived from an EMBL/GenBank/DDBJ whole genome shotgun (WGS) entry which is preliminary data.</text>
</comment>
<evidence type="ECO:0000256" key="1">
    <source>
        <dbReference type="ARBA" id="ARBA00022722"/>
    </source>
</evidence>
<dbReference type="NCBIfam" id="TIGR00632">
    <property type="entry name" value="vsr"/>
    <property type="match status" value="1"/>
</dbReference>
<dbReference type="InterPro" id="IPR011335">
    <property type="entry name" value="Restrct_endonuc-II-like"/>
</dbReference>
<keyword evidence="4 6" id="KW-0378">Hydrolase</keyword>
<dbReference type="InterPro" id="IPR004603">
    <property type="entry name" value="DNA_mismatch_endonuc_vsr"/>
</dbReference>
<reference evidence="7 8" key="1">
    <citation type="submission" date="2017-09" db="EMBL/GenBank/DDBJ databases">
        <title>Comparative genomics of rhizobia isolated from Phaseolus vulgaris in China.</title>
        <authorList>
            <person name="Tong W."/>
        </authorList>
    </citation>
    <scope>NUCLEOTIDE SEQUENCE [LARGE SCALE GENOMIC DNA]</scope>
    <source>
        <strain evidence="7 8">PCH1</strain>
    </source>
</reference>
<sequence>MDILTPEERSARMSRVRGRDTKPEMFVRRVAHCMGYRFRLHRRELPGVPDLVFPSRRKVIFVHGCFWHRHSDPDCRLARMPKSRLDFWVTKLENNRKRDEIHLTRLADLGWESLVIWECQIRDRETLQARIREFLK</sequence>
<dbReference type="EMBL" id="NWTC01000006">
    <property type="protein sequence ID" value="PDT48170.1"/>
    <property type="molecule type" value="Genomic_DNA"/>
</dbReference>
<evidence type="ECO:0000256" key="3">
    <source>
        <dbReference type="ARBA" id="ARBA00022763"/>
    </source>
</evidence>
<dbReference type="GO" id="GO:0016787">
    <property type="term" value="F:hydrolase activity"/>
    <property type="evidence" value="ECO:0007669"/>
    <property type="project" value="UniProtKB-KW"/>
</dbReference>